<reference evidence="2" key="1">
    <citation type="submission" date="2021-10" db="EMBL/GenBank/DDBJ databases">
        <title>The diversity and Nitrogen Metabolism of Culturable Nitrate-Utilizing Bacteria Within the Oxygen Minimum Zone of the Changjiang (Yangtze River)Estuary.</title>
        <authorList>
            <person name="Zhang D."/>
            <person name="Zheng J."/>
            <person name="Liu S."/>
            <person name="He W."/>
        </authorList>
    </citation>
    <scope>NUCLEOTIDE SEQUENCE</scope>
    <source>
        <strain evidence="2">FXH-223</strain>
    </source>
</reference>
<evidence type="ECO:0000313" key="2">
    <source>
        <dbReference type="EMBL" id="MCC4310607.1"/>
    </source>
</evidence>
<evidence type="ECO:0000256" key="1">
    <source>
        <dbReference type="SAM" id="SignalP"/>
    </source>
</evidence>
<dbReference type="AlphaFoldDB" id="A0A9Q3YP94"/>
<keyword evidence="3" id="KW-1185">Reference proteome</keyword>
<name>A0A9Q3YP94_9GAMM</name>
<accession>A0A9Q3YP94</accession>
<feature type="chain" id="PRO_5040168719" evidence="1">
    <location>
        <begin position="21"/>
        <end position="132"/>
    </location>
</feature>
<gene>
    <name evidence="2" type="ORF">LL252_18750</name>
</gene>
<protein>
    <submittedName>
        <fullName evidence="2">Uncharacterized protein</fullName>
    </submittedName>
</protein>
<comment type="caution">
    <text evidence="2">The sequence shown here is derived from an EMBL/GenBank/DDBJ whole genome shotgun (WGS) entry which is preliminary data.</text>
</comment>
<feature type="signal peptide" evidence="1">
    <location>
        <begin position="1"/>
        <end position="20"/>
    </location>
</feature>
<sequence>MSKKLLVAIMALVWSAQVGASTVWINSVKIEEVLMQSHDGYQAVTVRYSGADNVMLACAPTVQHKVVSVWTSGDISAFIQGWVSLLLAAQAQGLTVDIAVDSANCNTAGIWDAYGSPEGLGYRFSAVRVKAD</sequence>
<evidence type="ECO:0000313" key="3">
    <source>
        <dbReference type="Proteomes" id="UP001108027"/>
    </source>
</evidence>
<keyword evidence="1" id="KW-0732">Signal</keyword>
<dbReference type="RefSeq" id="WP_262730862.1">
    <property type="nucleotide sequence ID" value="NZ_ARXL01000049.1"/>
</dbReference>
<dbReference type="Proteomes" id="UP001108027">
    <property type="component" value="Unassembled WGS sequence"/>
</dbReference>
<dbReference type="EMBL" id="JAJGNA010000049">
    <property type="protein sequence ID" value="MCC4310607.1"/>
    <property type="molecule type" value="Genomic_DNA"/>
</dbReference>
<organism evidence="2 3">
    <name type="scientific">Alloalcanivorax marinus</name>
    <dbReference type="NCBI Taxonomy" id="1177169"/>
    <lineage>
        <taxon>Bacteria</taxon>
        <taxon>Pseudomonadati</taxon>
        <taxon>Pseudomonadota</taxon>
        <taxon>Gammaproteobacteria</taxon>
        <taxon>Oceanospirillales</taxon>
        <taxon>Alcanivoracaceae</taxon>
        <taxon>Alloalcanivorax</taxon>
    </lineage>
</organism>
<proteinExistence type="predicted"/>